<evidence type="ECO:0000256" key="1">
    <source>
        <dbReference type="ARBA" id="ARBA00004127"/>
    </source>
</evidence>
<name>A0A8B8F2H1_9HEMI</name>
<proteinExistence type="inferred from homology"/>
<dbReference type="Proteomes" id="UP000694846">
    <property type="component" value="Unplaced"/>
</dbReference>
<feature type="transmembrane region" description="Helical" evidence="6">
    <location>
        <begin position="158"/>
        <end position="178"/>
    </location>
</feature>
<keyword evidence="4 6" id="KW-1133">Transmembrane helix</keyword>
<accession>A0A8B8F2H1</accession>
<feature type="transmembrane region" description="Helical" evidence="6">
    <location>
        <begin position="326"/>
        <end position="347"/>
    </location>
</feature>
<feature type="transmembrane region" description="Helical" evidence="6">
    <location>
        <begin position="101"/>
        <end position="120"/>
    </location>
</feature>
<dbReference type="Pfam" id="PF15982">
    <property type="entry name" value="TMEM135_C_rich"/>
    <property type="match status" value="1"/>
</dbReference>
<comment type="subcellular location">
    <subcellularLocation>
        <location evidence="1">Endomembrane system</location>
        <topology evidence="1">Multi-pass membrane protein</topology>
    </subcellularLocation>
</comment>
<keyword evidence="5 6" id="KW-0472">Membrane</keyword>
<dbReference type="PANTHER" id="PTHR12459:SF15">
    <property type="entry name" value="TRANSMEMBRANE PROTEIN 135"/>
    <property type="match status" value="1"/>
</dbReference>
<feature type="domain" description="Transmembrane protein 135 N-terminal" evidence="7">
    <location>
        <begin position="11"/>
        <end position="115"/>
    </location>
</feature>
<evidence type="ECO:0000256" key="2">
    <source>
        <dbReference type="ARBA" id="ARBA00008924"/>
    </source>
</evidence>
<evidence type="ECO:0000256" key="6">
    <source>
        <dbReference type="SAM" id="Phobius"/>
    </source>
</evidence>
<feature type="transmembrane region" description="Helical" evidence="6">
    <location>
        <begin position="72"/>
        <end position="89"/>
    </location>
</feature>
<protein>
    <submittedName>
        <fullName evidence="9">Transmembrane protein 135 isoform X1</fullName>
    </submittedName>
</protein>
<dbReference type="AlphaFoldDB" id="A0A8B8F2H1"/>
<dbReference type="InterPro" id="IPR026749">
    <property type="entry name" value="Tmem135"/>
</dbReference>
<organism evidence="8 9">
    <name type="scientific">Sipha flava</name>
    <name type="common">yellow sugarcane aphid</name>
    <dbReference type="NCBI Taxonomy" id="143950"/>
    <lineage>
        <taxon>Eukaryota</taxon>
        <taxon>Metazoa</taxon>
        <taxon>Ecdysozoa</taxon>
        <taxon>Arthropoda</taxon>
        <taxon>Hexapoda</taxon>
        <taxon>Insecta</taxon>
        <taxon>Pterygota</taxon>
        <taxon>Neoptera</taxon>
        <taxon>Paraneoptera</taxon>
        <taxon>Hemiptera</taxon>
        <taxon>Sternorrhyncha</taxon>
        <taxon>Aphidomorpha</taxon>
        <taxon>Aphidoidea</taxon>
        <taxon>Aphididae</taxon>
        <taxon>Sipha</taxon>
    </lineage>
</organism>
<dbReference type="InterPro" id="IPR031926">
    <property type="entry name" value="TMEM135_N"/>
</dbReference>
<evidence type="ECO:0000259" key="7">
    <source>
        <dbReference type="Pfam" id="PF15982"/>
    </source>
</evidence>
<dbReference type="PANTHER" id="PTHR12459">
    <property type="entry name" value="TRANSMEMBRANE PROTEIN 135-RELATED"/>
    <property type="match status" value="1"/>
</dbReference>
<feature type="transmembrane region" description="Helical" evidence="6">
    <location>
        <begin position="251"/>
        <end position="271"/>
    </location>
</feature>
<keyword evidence="8" id="KW-1185">Reference proteome</keyword>
<dbReference type="OrthoDB" id="291792at2759"/>
<dbReference type="GO" id="GO:0012505">
    <property type="term" value="C:endomembrane system"/>
    <property type="evidence" value="ECO:0007669"/>
    <property type="project" value="UniProtKB-SubCell"/>
</dbReference>
<reference evidence="9" key="1">
    <citation type="submission" date="2025-08" db="UniProtKB">
        <authorList>
            <consortium name="RefSeq"/>
        </authorList>
    </citation>
    <scope>IDENTIFICATION</scope>
    <source>
        <tissue evidence="9">Whole body</tissue>
    </source>
</reference>
<evidence type="ECO:0000256" key="3">
    <source>
        <dbReference type="ARBA" id="ARBA00022692"/>
    </source>
</evidence>
<evidence type="ECO:0000313" key="8">
    <source>
        <dbReference type="Proteomes" id="UP000694846"/>
    </source>
</evidence>
<dbReference type="RefSeq" id="XP_025404873.1">
    <property type="nucleotide sequence ID" value="XM_025549088.1"/>
</dbReference>
<dbReference type="GeneID" id="112679326"/>
<evidence type="ECO:0000313" key="9">
    <source>
        <dbReference type="RefSeq" id="XP_025404873.1"/>
    </source>
</evidence>
<feature type="transmembrane region" description="Helical" evidence="6">
    <location>
        <begin position="291"/>
        <end position="314"/>
    </location>
</feature>
<feature type="transmembrane region" description="Helical" evidence="6">
    <location>
        <begin position="214"/>
        <end position="231"/>
    </location>
</feature>
<keyword evidence="3 6" id="KW-0812">Transmembrane</keyword>
<evidence type="ECO:0000256" key="4">
    <source>
        <dbReference type="ARBA" id="ARBA00022989"/>
    </source>
</evidence>
<evidence type="ECO:0000256" key="5">
    <source>
        <dbReference type="ARBA" id="ARBA00023136"/>
    </source>
</evidence>
<sequence>MVFSKNIARASCADILHPWTQNCSLAHRTMMRTSLLGSSKLLVPLILVDYLLKLRKKKGFNKDITRETIINIIRSLTMGMCITTSFLIYSCTLRNLLGRFTHPTIVFIPGFLSGLSYVILQPKMKVQIFTALCNAVSHQYSALESVVLRTSRSGLLCLNIYIETLFFMITNACLMYAVKTSKFENPKYTWFFKPDKCQQTDKEQVFLKTIFKKTINYFGLGLSFGILRMLIKDVSILAPRNIHKMFDMSTLRSGIFTGSYVAVYEFTIYILNRYFQKDQSIHALPAGFLAGLSYAISPSLTINLSAFINLIQIMYNRIDVVSFRHIPMDTIVFCLSVGVLYHIQLFYPRSTSKVGSKYIKMVTGKRSNLMIEGLKKMNYNIY</sequence>
<comment type="similarity">
    <text evidence="2">Belongs to the TMEM135 family.</text>
</comment>
<gene>
    <name evidence="9" type="primary">LOC112679326</name>
</gene>